<proteinExistence type="predicted"/>
<dbReference type="EMBL" id="RCOS01000133">
    <property type="protein sequence ID" value="RSN72942.1"/>
    <property type="molecule type" value="Genomic_DNA"/>
</dbReference>
<protein>
    <recommendedName>
        <fullName evidence="3">Type I-D CRISPR-associated protein Cas10d/Csc3</fullName>
    </recommendedName>
</protein>
<evidence type="ECO:0000313" key="1">
    <source>
        <dbReference type="EMBL" id="RSN72942.1"/>
    </source>
</evidence>
<dbReference type="Proteomes" id="UP000277582">
    <property type="component" value="Unassembled WGS sequence"/>
</dbReference>
<evidence type="ECO:0008006" key="3">
    <source>
        <dbReference type="Google" id="ProtNLM"/>
    </source>
</evidence>
<accession>A0A429GGC1</accession>
<evidence type="ECO:0000313" key="2">
    <source>
        <dbReference type="Proteomes" id="UP000277582"/>
    </source>
</evidence>
<sequence length="869" mass="100347">MGMQSNANVAIDVPAELIPENLRKTDVREFLKKCIKVILEDDKFITKSGKGYKRDGSPIENQADLSLAGHILTVLMIFLSLLKLYSKYDEKMKLDENSFKKLVIGAILHDINKYIGKDYNELSSEDLRNEIENFANKVGYKRNEGQDYYEILCIMERAEKSDSGAHCRALPKDLRDIYPAIKLIRASDAIASRSSEIPVYDYQIVNEIEKQLREINEFLGISDKDVSKIHFKKISNTIYNLGVYITLLSIIRAIEKNGGIPILASRNSVIYFGDEICDDDIIEESISIVYKFASGKLIREKRKRPNQSDLDFQTLYFRQDEDFIKIHFNNSENQKKIREFFGKYIWAEDSGEVLSVDDIFNRIEEGDKNLSWIRYLLIYSLCNEGLRKEKFPNKIFDSKKIVLPNSRKDVNKYKELSSLLENKLLNDEWLREHSDIIIGEFIKIMKKLSDERIDPVRKLIKFHLQGTYSTSEETVKSNISVCAICGNYDAEKPYESIVDSVPLKELVSNFYPNLIKKNMEDVKLCEYCYAEFLLRSFIFNENYKYYLHVSPSIYFPIIALSYTSEGYSLRDLMERVEIEGEFVNPVSMSDPDSNNVLSYFMIARKEVGGGGALYYYRLFENALNLAKQGFRVSVTRSFSNPPNEKAYLYFEPMYGDLKMLFGNHEFYLMDYNGNNIERVSDIIFLIKGLKKVSGEKEENLISSIGRSPLSSFHFLISGSNFSVKSMEVGLLAEKVVEKYREGRILPILERMADVFLKNMGMYINLDSRNSRTWPIREAFDAYIKFQKIEGVKDIIASQILKYCGIEYKEKALELADSFSNLFTELVSLLKSIFGTPLVDPSTRTYIIDTFDYYVIKKKLGGKKQEEVGA</sequence>
<comment type="caution">
    <text evidence="1">The sequence shown here is derived from an EMBL/GenBank/DDBJ whole genome shotgun (WGS) entry which is preliminary data.</text>
</comment>
<reference evidence="1 2" key="1">
    <citation type="submission" date="2018-10" db="EMBL/GenBank/DDBJ databases">
        <title>Co-occurring genomic capacity for anaerobic methane metabolism and dissimilatory sulfite reduction discovered in the Korarchaeota.</title>
        <authorList>
            <person name="Mckay L.J."/>
            <person name="Dlakic M."/>
            <person name="Fields M.W."/>
            <person name="Delmont T.O."/>
            <person name="Eren A.M."/>
            <person name="Jay Z.J."/>
            <person name="Klingelsmith K.B."/>
            <person name="Rusch D.B."/>
            <person name="Inskeep W.P."/>
        </authorList>
    </citation>
    <scope>NUCLEOTIDE SEQUENCE [LARGE SCALE GENOMIC DNA]</scope>
    <source>
        <strain evidence="1 2">MDKW</strain>
    </source>
</reference>
<dbReference type="RefSeq" id="WP_125672172.1">
    <property type="nucleotide sequence ID" value="NZ_RCOS01000133.1"/>
</dbReference>
<keyword evidence="2" id="KW-1185">Reference proteome</keyword>
<gene>
    <name evidence="1" type="ORF">D6D85_11865</name>
</gene>
<organism evidence="1 2">
    <name type="scientific">Candidatus Methanodesulfokora washburnensis</name>
    <dbReference type="NCBI Taxonomy" id="2478471"/>
    <lineage>
        <taxon>Archaea</taxon>
        <taxon>Thermoproteota</taxon>
        <taxon>Candidatus Korarchaeia</taxon>
        <taxon>Candidatus Korarchaeia incertae sedis</taxon>
        <taxon>Candidatus Methanodesulfokora</taxon>
    </lineage>
</organism>
<name>A0A429GGC1_9CREN</name>
<dbReference type="AlphaFoldDB" id="A0A429GGC1"/>